<reference evidence="5 6" key="1">
    <citation type="journal article" date="2017" name="Eur. J. Clin. Microbiol. Infect. Dis.">
        <title>Uncommonly isolated clinical Pseudomonas: identification and phylogenetic assignation.</title>
        <authorList>
            <person name="Mulet M."/>
            <person name="Gomila M."/>
            <person name="Ramirez A."/>
            <person name="Cardew S."/>
            <person name="Moore E.R."/>
            <person name="Lalucat J."/>
            <person name="Garcia-Valdes E."/>
        </authorList>
    </citation>
    <scope>NUCLEOTIDE SEQUENCE [LARGE SCALE GENOMIC DNA]</scope>
    <source>
        <strain evidence="5 6">SD129</strain>
    </source>
</reference>
<dbReference type="EMBL" id="QLAG01000037">
    <property type="protein sequence ID" value="TLX61676.1"/>
    <property type="molecule type" value="Genomic_DNA"/>
</dbReference>
<dbReference type="InterPro" id="IPR020471">
    <property type="entry name" value="AKR"/>
</dbReference>
<dbReference type="AlphaFoldDB" id="A0A5R9Q978"/>
<evidence type="ECO:0000259" key="4">
    <source>
        <dbReference type="Pfam" id="PF00248"/>
    </source>
</evidence>
<proteinExistence type="predicted"/>
<protein>
    <submittedName>
        <fullName evidence="5">Aldo/keto reductase</fullName>
    </submittedName>
</protein>
<dbReference type="PIRSF" id="PIRSF000097">
    <property type="entry name" value="AKR"/>
    <property type="match status" value="1"/>
</dbReference>
<evidence type="ECO:0000313" key="5">
    <source>
        <dbReference type="EMBL" id="TLX61676.1"/>
    </source>
</evidence>
<dbReference type="CDD" id="cd19138">
    <property type="entry name" value="AKR_YeaE"/>
    <property type="match status" value="1"/>
</dbReference>
<dbReference type="PANTHER" id="PTHR43638:SF3">
    <property type="entry name" value="ALDEHYDE REDUCTASE"/>
    <property type="match status" value="1"/>
</dbReference>
<evidence type="ECO:0000313" key="6">
    <source>
        <dbReference type="Proteomes" id="UP000306753"/>
    </source>
</evidence>
<evidence type="ECO:0000256" key="3">
    <source>
        <dbReference type="PIRSR" id="PIRSR000097-3"/>
    </source>
</evidence>
<sequence>MRTLELADGTCVPVIGQGTWHMGERAGERDREVAALRLGIELGMTLIDTAEMYGEGGAERVVGEAIAGRRERVFLVSKVYPHNASRDGVVEACERSLQRLGCDYLDLYLLHWRGRYPLAETVEGFERLKAAGKIRRWGVSNLDLEDMLDLPRVERCATNQVLYNPAERGIEFDLLPWCQQRRIPVMAYCPVGQGGALLRHPALLEVARRQGVGPAAVALAWVLRQPGVIAIPKAVTPEHLRANAAAAALQLSEEELAIIDDAFEPPTRKQSLNMV</sequence>
<dbReference type="Pfam" id="PF00248">
    <property type="entry name" value="Aldo_ket_red"/>
    <property type="match status" value="1"/>
</dbReference>
<dbReference type="InterPro" id="IPR036812">
    <property type="entry name" value="NAD(P)_OxRdtase_dom_sf"/>
</dbReference>
<organism evidence="5 6">
    <name type="scientific">Stutzerimonas nosocomialis</name>
    <dbReference type="NCBI Taxonomy" id="1056496"/>
    <lineage>
        <taxon>Bacteria</taxon>
        <taxon>Pseudomonadati</taxon>
        <taxon>Pseudomonadota</taxon>
        <taxon>Gammaproteobacteria</taxon>
        <taxon>Pseudomonadales</taxon>
        <taxon>Pseudomonadaceae</taxon>
        <taxon>Stutzerimonas</taxon>
    </lineage>
</organism>
<feature type="binding site" evidence="2">
    <location>
        <position position="111"/>
    </location>
    <ligand>
        <name>substrate</name>
    </ligand>
</feature>
<name>A0A5R9Q978_9GAMM</name>
<dbReference type="PRINTS" id="PR00069">
    <property type="entry name" value="ALDKETRDTASE"/>
</dbReference>
<dbReference type="InterPro" id="IPR023210">
    <property type="entry name" value="NADP_OxRdtase_dom"/>
</dbReference>
<keyword evidence="6" id="KW-1185">Reference proteome</keyword>
<dbReference type="SUPFAM" id="SSF51430">
    <property type="entry name" value="NAD(P)-linked oxidoreductase"/>
    <property type="match status" value="1"/>
</dbReference>
<gene>
    <name evidence="5" type="ORF">DN820_20230</name>
</gene>
<feature type="active site" description="Proton donor" evidence="1">
    <location>
        <position position="53"/>
    </location>
</feature>
<feature type="site" description="Lowers pKa of active site Tyr" evidence="3">
    <location>
        <position position="78"/>
    </location>
</feature>
<feature type="domain" description="NADP-dependent oxidoreductase" evidence="4">
    <location>
        <begin position="15"/>
        <end position="262"/>
    </location>
</feature>
<dbReference type="Proteomes" id="UP000306753">
    <property type="component" value="Unassembled WGS sequence"/>
</dbReference>
<dbReference type="RefSeq" id="WP_138412742.1">
    <property type="nucleotide sequence ID" value="NZ_QLAG01000037.1"/>
</dbReference>
<accession>A0A5R9Q978</accession>
<evidence type="ECO:0000256" key="1">
    <source>
        <dbReference type="PIRSR" id="PIRSR000097-1"/>
    </source>
</evidence>
<dbReference type="GO" id="GO:0016491">
    <property type="term" value="F:oxidoreductase activity"/>
    <property type="evidence" value="ECO:0007669"/>
    <property type="project" value="InterPro"/>
</dbReference>
<dbReference type="PANTHER" id="PTHR43638">
    <property type="entry name" value="OXIDOREDUCTASE, ALDO/KETO REDUCTASE FAMILY PROTEIN"/>
    <property type="match status" value="1"/>
</dbReference>
<evidence type="ECO:0000256" key="2">
    <source>
        <dbReference type="PIRSR" id="PIRSR000097-2"/>
    </source>
</evidence>
<comment type="caution">
    <text evidence="5">The sequence shown here is derived from an EMBL/GenBank/DDBJ whole genome shotgun (WGS) entry which is preliminary data.</text>
</comment>
<dbReference type="Gene3D" id="3.20.20.100">
    <property type="entry name" value="NADP-dependent oxidoreductase domain"/>
    <property type="match status" value="1"/>
</dbReference>